<keyword evidence="1" id="KW-0812">Transmembrane</keyword>
<dbReference type="EMBL" id="QPJY01000001">
    <property type="protein sequence ID" value="RCX33171.1"/>
    <property type="molecule type" value="Genomic_DNA"/>
</dbReference>
<dbReference type="PROSITE" id="PS51354">
    <property type="entry name" value="GLUTAREDOXIN_2"/>
    <property type="match status" value="1"/>
</dbReference>
<dbReference type="PANTHER" id="PTHR15887:SF1">
    <property type="entry name" value="TRANSMEMBRANE PROTEIN 69"/>
    <property type="match status" value="1"/>
</dbReference>
<name>A0A369CHY9_9GAMM</name>
<accession>A0A369CHY9</accession>
<feature type="transmembrane region" description="Helical" evidence="1">
    <location>
        <begin position="146"/>
        <end position="167"/>
    </location>
</feature>
<protein>
    <submittedName>
        <fullName evidence="2">Uncharacterized protein DUF3429</fullName>
    </submittedName>
</protein>
<keyword evidence="1" id="KW-0472">Membrane</keyword>
<proteinExistence type="predicted"/>
<feature type="transmembrane region" description="Helical" evidence="1">
    <location>
        <begin position="234"/>
        <end position="252"/>
    </location>
</feature>
<sequence length="253" mass="26786">MNAVMELPERPARLPAWLEGELEQGPEIVVLASAVTDTRLLERHLGSRGLDFRVARLGMGTAERRGRFHELRALTGLETLPQVFMDGRCIGGELEALALDGAKVIPPVEDEVPAAPLVLGAAGLVPFLAAALGPWLALWPAGIEPVFFSLAYAAAILSFLGGVQWGLALPAGTGLWLRMTLAVIPSLVAWAALLAGGATGLLVAGLGLLGVYLADEWLGRRRRLPRHYLVLRRLLTPVALVALAVTGIQPAGL</sequence>
<dbReference type="PANTHER" id="PTHR15887">
    <property type="entry name" value="TRANSMEMBRANE PROTEIN 69"/>
    <property type="match status" value="1"/>
</dbReference>
<dbReference type="InterPro" id="IPR021836">
    <property type="entry name" value="DUF3429"/>
</dbReference>
<reference evidence="2 3" key="1">
    <citation type="submission" date="2018-07" db="EMBL/GenBank/DDBJ databases">
        <title>Genomic Encyclopedia of Type Strains, Phase IV (KMG-IV): sequencing the most valuable type-strain genomes for metagenomic binning, comparative biology and taxonomic classification.</title>
        <authorList>
            <person name="Goeker M."/>
        </authorList>
    </citation>
    <scope>NUCLEOTIDE SEQUENCE [LARGE SCALE GENOMIC DNA]</scope>
    <source>
        <strain evidence="2 3">DSM 26407</strain>
    </source>
</reference>
<dbReference type="Proteomes" id="UP000252707">
    <property type="component" value="Unassembled WGS sequence"/>
</dbReference>
<evidence type="ECO:0000313" key="2">
    <source>
        <dbReference type="EMBL" id="RCX33171.1"/>
    </source>
</evidence>
<dbReference type="RefSeq" id="WP_114278042.1">
    <property type="nucleotide sequence ID" value="NZ_QPJY01000001.1"/>
</dbReference>
<comment type="caution">
    <text evidence="2">The sequence shown here is derived from an EMBL/GenBank/DDBJ whole genome shotgun (WGS) entry which is preliminary data.</text>
</comment>
<keyword evidence="1" id="KW-1133">Transmembrane helix</keyword>
<keyword evidence="3" id="KW-1185">Reference proteome</keyword>
<feature type="transmembrane region" description="Helical" evidence="1">
    <location>
        <begin position="187"/>
        <end position="213"/>
    </location>
</feature>
<feature type="transmembrane region" description="Helical" evidence="1">
    <location>
        <begin position="117"/>
        <end position="139"/>
    </location>
</feature>
<organism evidence="2 3">
    <name type="scientific">Thioalbus denitrificans</name>
    <dbReference type="NCBI Taxonomy" id="547122"/>
    <lineage>
        <taxon>Bacteria</taxon>
        <taxon>Pseudomonadati</taxon>
        <taxon>Pseudomonadota</taxon>
        <taxon>Gammaproteobacteria</taxon>
        <taxon>Chromatiales</taxon>
        <taxon>Ectothiorhodospiraceae</taxon>
        <taxon>Thioalbus</taxon>
    </lineage>
</organism>
<evidence type="ECO:0000256" key="1">
    <source>
        <dbReference type="SAM" id="Phobius"/>
    </source>
</evidence>
<dbReference type="Gene3D" id="3.40.30.10">
    <property type="entry name" value="Glutaredoxin"/>
    <property type="match status" value="1"/>
</dbReference>
<gene>
    <name evidence="2" type="ORF">DFQ59_101470</name>
</gene>
<dbReference type="Pfam" id="PF11911">
    <property type="entry name" value="DUF3429"/>
    <property type="match status" value="1"/>
</dbReference>
<dbReference type="AlphaFoldDB" id="A0A369CHY9"/>
<evidence type="ECO:0000313" key="3">
    <source>
        <dbReference type="Proteomes" id="UP000252707"/>
    </source>
</evidence>
<dbReference type="OrthoDB" id="8591832at2"/>